<evidence type="ECO:0000256" key="3">
    <source>
        <dbReference type="ARBA" id="ARBA00007792"/>
    </source>
</evidence>
<name>A0A084Q8F7_STAC4</name>
<comment type="similarity">
    <text evidence="3 10 11">Belongs to the glycosyl hydrolase 11 (cellulase G) family.</text>
</comment>
<dbReference type="InterPro" id="IPR001137">
    <property type="entry name" value="Glyco_hydro_11"/>
</dbReference>
<keyword evidence="9 10" id="KW-0624">Polysaccharide degradation</keyword>
<keyword evidence="6 10" id="KW-0378">Hydrolase</keyword>
<accession>A0A084Q8F7</accession>
<evidence type="ECO:0000256" key="12">
    <source>
        <dbReference type="SAM" id="SignalP"/>
    </source>
</evidence>
<evidence type="ECO:0000256" key="2">
    <source>
        <dbReference type="ARBA" id="ARBA00004851"/>
    </source>
</evidence>
<comment type="pathway">
    <text evidence="2 10 11">Glycan degradation; xylan degradation.</text>
</comment>
<evidence type="ECO:0000256" key="7">
    <source>
        <dbReference type="ARBA" id="ARBA00023277"/>
    </source>
</evidence>
<dbReference type="EC" id="3.2.1.8" evidence="4 10"/>
<dbReference type="GO" id="GO:0031176">
    <property type="term" value="F:endo-1,4-beta-xylanase activity"/>
    <property type="evidence" value="ECO:0007669"/>
    <property type="project" value="UniProtKB-UniRule"/>
</dbReference>
<evidence type="ECO:0000256" key="10">
    <source>
        <dbReference type="PROSITE-ProRule" id="PRU01097"/>
    </source>
</evidence>
<evidence type="ECO:0000256" key="6">
    <source>
        <dbReference type="ARBA" id="ARBA00022801"/>
    </source>
</evidence>
<organism evidence="14 15">
    <name type="scientific">Stachybotrys chlorohalonatus (strain IBT 40285)</name>
    <dbReference type="NCBI Taxonomy" id="1283841"/>
    <lineage>
        <taxon>Eukaryota</taxon>
        <taxon>Fungi</taxon>
        <taxon>Dikarya</taxon>
        <taxon>Ascomycota</taxon>
        <taxon>Pezizomycotina</taxon>
        <taxon>Sordariomycetes</taxon>
        <taxon>Hypocreomycetidae</taxon>
        <taxon>Hypocreales</taxon>
        <taxon>Stachybotryaceae</taxon>
        <taxon>Stachybotrys</taxon>
    </lineage>
</organism>
<keyword evidence="15" id="KW-1185">Reference proteome</keyword>
<keyword evidence="5 10" id="KW-0858">Xylan degradation</keyword>
<evidence type="ECO:0000256" key="8">
    <source>
        <dbReference type="ARBA" id="ARBA00023295"/>
    </source>
</evidence>
<dbReference type="SUPFAM" id="SSF49899">
    <property type="entry name" value="Concanavalin A-like lectins/glucanases"/>
    <property type="match status" value="1"/>
</dbReference>
<evidence type="ECO:0000256" key="1">
    <source>
        <dbReference type="ARBA" id="ARBA00000681"/>
    </source>
</evidence>
<dbReference type="Gene3D" id="2.60.120.180">
    <property type="match status" value="1"/>
</dbReference>
<dbReference type="PROSITE" id="PS51761">
    <property type="entry name" value="GH11_3"/>
    <property type="match status" value="1"/>
</dbReference>
<dbReference type="PRINTS" id="PR00911">
    <property type="entry name" value="GLHYDRLASE11"/>
</dbReference>
<gene>
    <name evidence="14" type="ORF">S40285_08065</name>
</gene>
<keyword evidence="12" id="KW-0732">Signal</keyword>
<dbReference type="PANTHER" id="PTHR46828">
    <property type="entry name" value="ENDO-1,4-BETA-XYLANASE A-RELATED"/>
    <property type="match status" value="1"/>
</dbReference>
<evidence type="ECO:0000313" key="14">
    <source>
        <dbReference type="EMBL" id="KFA60242.1"/>
    </source>
</evidence>
<dbReference type="EMBL" id="KL660941">
    <property type="protein sequence ID" value="KFA60242.1"/>
    <property type="molecule type" value="Genomic_DNA"/>
</dbReference>
<dbReference type="HOGENOM" id="CLU_052631_3_2_1"/>
<dbReference type="Proteomes" id="UP000028524">
    <property type="component" value="Unassembled WGS sequence"/>
</dbReference>
<reference evidence="14 15" key="1">
    <citation type="journal article" date="2014" name="BMC Genomics">
        <title>Comparative genome sequencing reveals chemotype-specific gene clusters in the toxigenic black mold Stachybotrys.</title>
        <authorList>
            <person name="Semeiks J."/>
            <person name="Borek D."/>
            <person name="Otwinowski Z."/>
            <person name="Grishin N.V."/>
        </authorList>
    </citation>
    <scope>NUCLEOTIDE SEQUENCE [LARGE SCALE GENOMIC DNA]</scope>
    <source>
        <strain evidence="14 15">IBT 40285</strain>
    </source>
</reference>
<dbReference type="AlphaFoldDB" id="A0A084Q8F7"/>
<dbReference type="UniPathway" id="UPA00114"/>
<dbReference type="InterPro" id="IPR033123">
    <property type="entry name" value="GH11_dom"/>
</dbReference>
<comment type="catalytic activity">
    <reaction evidence="1 10 11">
        <text>Endohydrolysis of (1-&gt;4)-beta-D-xylosidic linkages in xylans.</text>
        <dbReference type="EC" id="3.2.1.8"/>
    </reaction>
</comment>
<dbReference type="InterPro" id="IPR013319">
    <property type="entry name" value="GH11/12"/>
</dbReference>
<sequence length="249" mass="27012">MLFAKSVLSLITAATAVVGAPSQPSEADALIVKRQNTFYEKNWSNDQAVLTWDDRPGGAFAVNWSQPNGGNFVVGKGYNPGREIAFNYSGTFTPGSNSNTYLALYGWVYNPTAEYYVIENFGVHHPAGHVNSSCYGHFESDGGTYEIWRKYQTNAQGVVLFPQYWAVRTRKRTGGTITTGNFFAAWRAVGFTLNRQGEQVIGIEGQWGSGRATLTAGTLPTGTVRETATPTTRTNVPVGTGTCTAVIEI</sequence>
<evidence type="ECO:0000256" key="9">
    <source>
        <dbReference type="ARBA" id="ARBA00023326"/>
    </source>
</evidence>
<evidence type="ECO:0000256" key="5">
    <source>
        <dbReference type="ARBA" id="ARBA00022651"/>
    </source>
</evidence>
<keyword evidence="7 10" id="KW-0119">Carbohydrate metabolism</keyword>
<feature type="active site" description="Nucleophile" evidence="10">
    <location>
        <position position="114"/>
    </location>
</feature>
<dbReference type="OrthoDB" id="2115822at2759"/>
<dbReference type="InParanoid" id="A0A084Q8F7"/>
<feature type="signal peptide" evidence="12">
    <location>
        <begin position="1"/>
        <end position="19"/>
    </location>
</feature>
<feature type="chain" id="PRO_5001779178" description="Endo-1,4-beta-xylanase" evidence="12">
    <location>
        <begin position="20"/>
        <end position="249"/>
    </location>
</feature>
<evidence type="ECO:0000259" key="13">
    <source>
        <dbReference type="PROSITE" id="PS51761"/>
    </source>
</evidence>
<dbReference type="InterPro" id="IPR013320">
    <property type="entry name" value="ConA-like_dom_sf"/>
</dbReference>
<feature type="active site" description="Proton donor" evidence="10">
    <location>
        <position position="204"/>
    </location>
</feature>
<evidence type="ECO:0000256" key="4">
    <source>
        <dbReference type="ARBA" id="ARBA00012590"/>
    </source>
</evidence>
<protein>
    <recommendedName>
        <fullName evidence="4 10">Endo-1,4-beta-xylanase</fullName>
        <ecNumber evidence="4 10">3.2.1.8</ecNumber>
    </recommendedName>
</protein>
<dbReference type="GO" id="GO:0045493">
    <property type="term" value="P:xylan catabolic process"/>
    <property type="evidence" value="ECO:0007669"/>
    <property type="project" value="UniProtKB-UniRule"/>
</dbReference>
<evidence type="ECO:0000313" key="15">
    <source>
        <dbReference type="Proteomes" id="UP000028524"/>
    </source>
</evidence>
<keyword evidence="8 10" id="KW-0326">Glycosidase</keyword>
<dbReference type="PANTHER" id="PTHR46828:SF2">
    <property type="entry name" value="ENDO-1,4-BETA-XYLANASE A-RELATED"/>
    <property type="match status" value="1"/>
</dbReference>
<feature type="domain" description="GH11" evidence="13">
    <location>
        <begin position="26"/>
        <end position="217"/>
    </location>
</feature>
<evidence type="ECO:0000256" key="11">
    <source>
        <dbReference type="RuleBase" id="RU362015"/>
    </source>
</evidence>
<proteinExistence type="inferred from homology"/>
<dbReference type="Pfam" id="PF00457">
    <property type="entry name" value="Glyco_hydro_11"/>
    <property type="match status" value="1"/>
</dbReference>